<dbReference type="EMBL" id="CP002565">
    <property type="protein sequence ID" value="AEB68357.1"/>
    <property type="molecule type" value="Genomic_DNA"/>
</dbReference>
<evidence type="ECO:0000259" key="1">
    <source>
        <dbReference type="Pfam" id="PF01609"/>
    </source>
</evidence>
<dbReference type="Pfam" id="PF01609">
    <property type="entry name" value="DDE_Tnp_1"/>
    <property type="match status" value="1"/>
</dbReference>
<reference evidence="2 3" key="1">
    <citation type="journal article" date="2011" name="J. Bacteriol.">
        <title>Complete genome sequence of Methanosaeta concilii, a specialist in aceticlastic methanogenesis.</title>
        <authorList>
            <person name="Barber R.D."/>
            <person name="Zhang L."/>
            <person name="Harnack M."/>
            <person name="Olson M.V."/>
            <person name="Kaul R."/>
            <person name="Ingram-Smith C."/>
            <person name="Smith K.S."/>
        </authorList>
    </citation>
    <scope>NUCLEOTIDE SEQUENCE [LARGE SCALE GENOMIC DNA]</scope>
    <source>
        <strain evidence="3">ATCC 5969 / DSM 3671 / JCM 10134 / NBRC 103675 / OCM 69 / GP-6</strain>
    </source>
</reference>
<dbReference type="GeneID" id="10461292"/>
<keyword evidence="3" id="KW-1185">Reference proteome</keyword>
<dbReference type="InterPro" id="IPR002559">
    <property type="entry name" value="Transposase_11"/>
</dbReference>
<proteinExistence type="predicted"/>
<evidence type="ECO:0000313" key="3">
    <source>
        <dbReference type="Proteomes" id="UP000007807"/>
    </source>
</evidence>
<dbReference type="InParanoid" id="F4BVC3"/>
<dbReference type="HOGENOM" id="CLU_040014_0_0_2"/>
<dbReference type="SUPFAM" id="SSF53098">
    <property type="entry name" value="Ribonuclease H-like"/>
    <property type="match status" value="1"/>
</dbReference>
<accession>F4BVC3</accession>
<dbReference type="InterPro" id="IPR012337">
    <property type="entry name" value="RNaseH-like_sf"/>
</dbReference>
<name>F4BVC3_METSG</name>
<dbReference type="OrthoDB" id="136106at2157"/>
<feature type="domain" description="Transposase IS4-like" evidence="1">
    <location>
        <begin position="175"/>
        <end position="408"/>
    </location>
</feature>
<evidence type="ECO:0000313" key="2">
    <source>
        <dbReference type="EMBL" id="AEB68357.1"/>
    </source>
</evidence>
<dbReference type="RefSeq" id="WP_013719401.1">
    <property type="nucleotide sequence ID" value="NC_015416.1"/>
</dbReference>
<dbReference type="PANTHER" id="PTHR34614:SF2">
    <property type="entry name" value="TRANSPOSASE IS4-LIKE DOMAIN-CONTAINING PROTEIN"/>
    <property type="match status" value="1"/>
</dbReference>
<dbReference type="AlphaFoldDB" id="F4BVC3"/>
<dbReference type="GO" id="GO:0003677">
    <property type="term" value="F:DNA binding"/>
    <property type="evidence" value="ECO:0007669"/>
    <property type="project" value="InterPro"/>
</dbReference>
<protein>
    <submittedName>
        <fullName evidence="2">Transposase, IS4</fullName>
    </submittedName>
</protein>
<dbReference type="GO" id="GO:0006313">
    <property type="term" value="P:DNA transposition"/>
    <property type="evidence" value="ECO:0007669"/>
    <property type="project" value="InterPro"/>
</dbReference>
<dbReference type="Proteomes" id="UP000007807">
    <property type="component" value="Chromosome"/>
</dbReference>
<organism evidence="2 3">
    <name type="scientific">Methanothrix soehngenii (strain ATCC 5969 / DSM 3671 / JCM 10134 / NBRC 103675 / OCM 69 / GP-6)</name>
    <name type="common">Methanosaeta concilii</name>
    <dbReference type="NCBI Taxonomy" id="990316"/>
    <lineage>
        <taxon>Archaea</taxon>
        <taxon>Methanobacteriati</taxon>
        <taxon>Methanobacteriota</taxon>
        <taxon>Stenosarchaea group</taxon>
        <taxon>Methanomicrobia</taxon>
        <taxon>Methanotrichales</taxon>
        <taxon>Methanotrichaceae</taxon>
        <taxon>Methanothrix</taxon>
    </lineage>
</organism>
<dbReference type="KEGG" id="mcj:MCON_1742"/>
<dbReference type="GO" id="GO:0004803">
    <property type="term" value="F:transposase activity"/>
    <property type="evidence" value="ECO:0007669"/>
    <property type="project" value="InterPro"/>
</dbReference>
<gene>
    <name evidence="2" type="ordered locus">MCON_1742</name>
</gene>
<sequence length="474" mass="55032">MEDWARLWLEEQRKQGKKGLEIKKIGNHHYVYYSTTHWSKQLKKRIKSSDYIGKIDPIKGFTEGVKRSITSKNLRGIKEYGNAVLFDHLLPDLRACLQDAFPDEWKEIYAVAITRAMGYTPLKRIKSSWDKIYDIQEINPQLDAKNLSKILKLVGSDSRAQDSVFKALSMRDKELVYDLSTVLTRSSINFAEIGYNKGKVHVPQINIALFCSMTTGLPTMIRTLPGSVRDIKSLYNSILEARKEGGTVVLDRGFFSKGTIQFLLEKGMNFILPARRNSRLYNTGIDLSGHMFYQKRLIKCGKRKNENIFLYLFEDQQLKLEENTTLYRKLDEDKIDEIDLTNSQERAGKILIVSNLDSDPKEIFMQYKSRDRIEKLFDTYKNSLHSDILYLQDNESIFGHIFISFLSLYIYSKIEQTLKRADILDKHSPKDVLLELSKVYLVELDDCNLISEVPKKLEMLDKKMKLNLFPKARS</sequence>
<dbReference type="PANTHER" id="PTHR34614">
    <property type="match status" value="1"/>
</dbReference>